<gene>
    <name evidence="2" type="ORF">GAO09_00035</name>
</gene>
<dbReference type="RefSeq" id="WP_153352040.1">
    <property type="nucleotide sequence ID" value="NZ_WIXI01000017.1"/>
</dbReference>
<evidence type="ECO:0000259" key="1">
    <source>
        <dbReference type="Pfam" id="PF12680"/>
    </source>
</evidence>
<evidence type="ECO:0000313" key="3">
    <source>
        <dbReference type="Proteomes" id="UP000435138"/>
    </source>
</evidence>
<evidence type="ECO:0000313" key="2">
    <source>
        <dbReference type="EMBL" id="MQY44465.1"/>
    </source>
</evidence>
<dbReference type="Gene3D" id="3.10.450.50">
    <property type="match status" value="1"/>
</dbReference>
<keyword evidence="3" id="KW-1185">Reference proteome</keyword>
<dbReference type="Pfam" id="PF12680">
    <property type="entry name" value="SnoaL_2"/>
    <property type="match status" value="1"/>
</dbReference>
<dbReference type="InterPro" id="IPR032710">
    <property type="entry name" value="NTF2-like_dom_sf"/>
</dbReference>
<feature type="domain" description="SnoaL-like" evidence="1">
    <location>
        <begin position="7"/>
        <end position="102"/>
    </location>
</feature>
<accession>A0A6A8A0Y7</accession>
<reference evidence="2 3" key="1">
    <citation type="submission" date="2019-11" db="EMBL/GenBank/DDBJ databases">
        <title>Genome analysis of Rhizobacterium cereale a novel genus and species isolated from maize roots in North Spain.</title>
        <authorList>
            <person name="Menendez E."/>
            <person name="Flores-Felix J.D."/>
            <person name="Ramirez-Bahena M.-H."/>
            <person name="Igual J.M."/>
            <person name="Garcia-Fraile P."/>
            <person name="Peix A."/>
            <person name="Velazquez E."/>
        </authorList>
    </citation>
    <scope>NUCLEOTIDE SEQUENCE [LARGE SCALE GENOMIC DNA]</scope>
    <source>
        <strain evidence="2 3">RZME27</strain>
    </source>
</reference>
<dbReference type="AlphaFoldDB" id="A0A6A8A0Y7"/>
<protein>
    <submittedName>
        <fullName evidence="2">Nuclear transport factor 2 family protein</fullName>
    </submittedName>
</protein>
<comment type="caution">
    <text evidence="2">The sequence shown here is derived from an EMBL/GenBank/DDBJ whole genome shotgun (WGS) entry which is preliminary data.</text>
</comment>
<dbReference type="EMBL" id="WIXI01000017">
    <property type="protein sequence ID" value="MQY44465.1"/>
    <property type="molecule type" value="Genomic_DNA"/>
</dbReference>
<name>A0A6A8A0Y7_9HYPH</name>
<proteinExistence type="predicted"/>
<dbReference type="Proteomes" id="UP000435138">
    <property type="component" value="Unassembled WGS sequence"/>
</dbReference>
<dbReference type="InterPro" id="IPR037401">
    <property type="entry name" value="SnoaL-like"/>
</dbReference>
<sequence>MNMPLVVESYFEADNRNDAGAFSAAFSIGAIVEDDGARHLGSTAILDWWAKTRKTARYVVEPLEAKVNGEKAFVRAKVSGEFSGSPVMLDYCFTFRGGKIIRLEIV</sequence>
<organism evidence="2 3">
    <name type="scientific">Endobacterium cereale</name>
    <dbReference type="NCBI Taxonomy" id="2663029"/>
    <lineage>
        <taxon>Bacteria</taxon>
        <taxon>Pseudomonadati</taxon>
        <taxon>Pseudomonadota</taxon>
        <taxon>Alphaproteobacteria</taxon>
        <taxon>Hyphomicrobiales</taxon>
        <taxon>Rhizobiaceae</taxon>
        <taxon>Endobacterium</taxon>
    </lineage>
</organism>
<dbReference type="SUPFAM" id="SSF54427">
    <property type="entry name" value="NTF2-like"/>
    <property type="match status" value="1"/>
</dbReference>